<evidence type="ECO:0000313" key="2">
    <source>
        <dbReference type="Proteomes" id="UP001516023"/>
    </source>
</evidence>
<comment type="caution">
    <text evidence="1">The sequence shown here is derived from an EMBL/GenBank/DDBJ whole genome shotgun (WGS) entry which is preliminary data.</text>
</comment>
<sequence length="118" mass="13176">MAEVNLVPIPDYEVLDKLLILWDTNATECIDPKNMESVLSENATNKVLLFFGDAVLHEMQIGVIIDDMFKVQNFGKDEDTVVYADAVVYGDALFKVAVHPSTIEFAWGFNTARYGTAQ</sequence>
<dbReference type="AlphaFoldDB" id="A0ABD3Q1P2"/>
<name>A0ABD3Q1P2_9STRA</name>
<protein>
    <submittedName>
        <fullName evidence="1">Uncharacterized protein</fullName>
    </submittedName>
</protein>
<keyword evidence="2" id="KW-1185">Reference proteome</keyword>
<gene>
    <name evidence="1" type="ORF">HJC23_002129</name>
</gene>
<accession>A0ABD3Q1P2</accession>
<reference evidence="1 2" key="1">
    <citation type="journal article" date="2020" name="G3 (Bethesda)">
        <title>Improved Reference Genome for Cyclotella cryptica CCMP332, a Model for Cell Wall Morphogenesis, Salinity Adaptation, and Lipid Production in Diatoms (Bacillariophyta).</title>
        <authorList>
            <person name="Roberts W.R."/>
            <person name="Downey K.M."/>
            <person name="Ruck E.C."/>
            <person name="Traller J.C."/>
            <person name="Alverson A.J."/>
        </authorList>
    </citation>
    <scope>NUCLEOTIDE SEQUENCE [LARGE SCALE GENOMIC DNA]</scope>
    <source>
        <strain evidence="1 2">CCMP332</strain>
    </source>
</reference>
<organism evidence="1 2">
    <name type="scientific">Cyclotella cryptica</name>
    <dbReference type="NCBI Taxonomy" id="29204"/>
    <lineage>
        <taxon>Eukaryota</taxon>
        <taxon>Sar</taxon>
        <taxon>Stramenopiles</taxon>
        <taxon>Ochrophyta</taxon>
        <taxon>Bacillariophyta</taxon>
        <taxon>Coscinodiscophyceae</taxon>
        <taxon>Thalassiosirophycidae</taxon>
        <taxon>Stephanodiscales</taxon>
        <taxon>Stephanodiscaceae</taxon>
        <taxon>Cyclotella</taxon>
    </lineage>
</organism>
<proteinExistence type="predicted"/>
<dbReference type="Proteomes" id="UP001516023">
    <property type="component" value="Unassembled WGS sequence"/>
</dbReference>
<evidence type="ECO:0000313" key="1">
    <source>
        <dbReference type="EMBL" id="KAL3793882.1"/>
    </source>
</evidence>
<dbReference type="EMBL" id="JABMIG020000086">
    <property type="protein sequence ID" value="KAL3793882.1"/>
    <property type="molecule type" value="Genomic_DNA"/>
</dbReference>